<dbReference type="Proteomes" id="UP000009168">
    <property type="component" value="Unassembled WGS sequence"/>
</dbReference>
<dbReference type="KEGG" id="tet:TTHERM_00974040"/>
<keyword evidence="2" id="KW-1185">Reference proteome</keyword>
<dbReference type="InParanoid" id="Q22WT0"/>
<organism evidence="1 2">
    <name type="scientific">Tetrahymena thermophila (strain SB210)</name>
    <dbReference type="NCBI Taxonomy" id="312017"/>
    <lineage>
        <taxon>Eukaryota</taxon>
        <taxon>Sar</taxon>
        <taxon>Alveolata</taxon>
        <taxon>Ciliophora</taxon>
        <taxon>Intramacronucleata</taxon>
        <taxon>Oligohymenophorea</taxon>
        <taxon>Hymenostomatida</taxon>
        <taxon>Tetrahymenina</taxon>
        <taxon>Tetrahymenidae</taxon>
        <taxon>Tetrahymena</taxon>
    </lineage>
</organism>
<evidence type="ECO:0000313" key="1">
    <source>
        <dbReference type="EMBL" id="EAR89712.2"/>
    </source>
</evidence>
<dbReference type="GeneID" id="7844414"/>
<dbReference type="AlphaFoldDB" id="Q22WT0"/>
<dbReference type="RefSeq" id="XP_001009957.2">
    <property type="nucleotide sequence ID" value="XM_001009957.2"/>
</dbReference>
<evidence type="ECO:0000313" key="2">
    <source>
        <dbReference type="Proteomes" id="UP000009168"/>
    </source>
</evidence>
<sequence>MDYQLDSEQNLCIYIKCNNYQFFDKQQYDGSQESGCVAICNSSTQQDDKTNLCKTQLRCNTQRPSQQIMQEKVITKDFFIYQDDYYVAQKEGSLFIYNRTDVSLIKNMQFQTNDLLLFHINDIVFIKGADYYLSIWDIKSDSRKSIQYKDMISFDSITSFQSQYSIAYIQQQEQIQLQIVYDELNQIFSFSNPFTISVIAKSIKFIGQYIFIYDSQKILVQQITVNYVENNRLNLQILRSSACGEKKIIQL</sequence>
<dbReference type="EMBL" id="GG662813">
    <property type="protein sequence ID" value="EAR89712.2"/>
    <property type="molecule type" value="Genomic_DNA"/>
</dbReference>
<accession>Q22WT0</accession>
<name>Q22WT0_TETTS</name>
<gene>
    <name evidence="1" type="ORF">TTHERM_00974040</name>
</gene>
<reference evidence="2" key="1">
    <citation type="journal article" date="2006" name="PLoS Biol.">
        <title>Macronuclear genome sequence of the ciliate Tetrahymena thermophila, a model eukaryote.</title>
        <authorList>
            <person name="Eisen J.A."/>
            <person name="Coyne R.S."/>
            <person name="Wu M."/>
            <person name="Wu D."/>
            <person name="Thiagarajan M."/>
            <person name="Wortman J.R."/>
            <person name="Badger J.H."/>
            <person name="Ren Q."/>
            <person name="Amedeo P."/>
            <person name="Jones K.M."/>
            <person name="Tallon L.J."/>
            <person name="Delcher A.L."/>
            <person name="Salzberg S.L."/>
            <person name="Silva J.C."/>
            <person name="Haas B.J."/>
            <person name="Majoros W.H."/>
            <person name="Farzad M."/>
            <person name="Carlton J.M."/>
            <person name="Smith R.K. Jr."/>
            <person name="Garg J."/>
            <person name="Pearlman R.E."/>
            <person name="Karrer K.M."/>
            <person name="Sun L."/>
            <person name="Manning G."/>
            <person name="Elde N.C."/>
            <person name="Turkewitz A.P."/>
            <person name="Asai D.J."/>
            <person name="Wilkes D.E."/>
            <person name="Wang Y."/>
            <person name="Cai H."/>
            <person name="Collins K."/>
            <person name="Stewart B.A."/>
            <person name="Lee S.R."/>
            <person name="Wilamowska K."/>
            <person name="Weinberg Z."/>
            <person name="Ruzzo W.L."/>
            <person name="Wloga D."/>
            <person name="Gaertig J."/>
            <person name="Frankel J."/>
            <person name="Tsao C.-C."/>
            <person name="Gorovsky M.A."/>
            <person name="Keeling P.J."/>
            <person name="Waller R.F."/>
            <person name="Patron N.J."/>
            <person name="Cherry J.M."/>
            <person name="Stover N.A."/>
            <person name="Krieger C.J."/>
            <person name="del Toro C."/>
            <person name="Ryder H.F."/>
            <person name="Williamson S.C."/>
            <person name="Barbeau R.A."/>
            <person name="Hamilton E.P."/>
            <person name="Orias E."/>
        </authorList>
    </citation>
    <scope>NUCLEOTIDE SEQUENCE [LARGE SCALE GENOMIC DNA]</scope>
    <source>
        <strain evidence="2">SB210</strain>
    </source>
</reference>
<protein>
    <submittedName>
        <fullName evidence="1">Uncharacterized protein</fullName>
    </submittedName>
</protein>
<proteinExistence type="predicted"/>